<name>A0A0U3NDE2_9BURK</name>
<reference evidence="1 2" key="1">
    <citation type="submission" date="2015-12" db="EMBL/GenBank/DDBJ databases">
        <title>Complete genome of Roseateles depolymerans KCTC 42856.</title>
        <authorList>
            <person name="Kim K.M."/>
        </authorList>
    </citation>
    <scope>NUCLEOTIDE SEQUENCE [LARGE SCALE GENOMIC DNA]</scope>
    <source>
        <strain evidence="1 2">KCTC 42856</strain>
    </source>
</reference>
<evidence type="ECO:0000313" key="2">
    <source>
        <dbReference type="Proteomes" id="UP000060699"/>
    </source>
</evidence>
<keyword evidence="2" id="KW-1185">Reference proteome</keyword>
<dbReference type="RefSeq" id="WP_058934767.1">
    <property type="nucleotide sequence ID" value="NZ_CP013729.1"/>
</dbReference>
<proteinExistence type="predicted"/>
<gene>
    <name evidence="1" type="ORF">RD2015_2020</name>
</gene>
<dbReference type="EMBL" id="CP013729">
    <property type="protein sequence ID" value="ALV06496.1"/>
    <property type="molecule type" value="Genomic_DNA"/>
</dbReference>
<evidence type="ECO:0000313" key="1">
    <source>
        <dbReference type="EMBL" id="ALV06496.1"/>
    </source>
</evidence>
<dbReference type="AlphaFoldDB" id="A0A0U3NDE2"/>
<dbReference type="OrthoDB" id="8687530at2"/>
<dbReference type="Proteomes" id="UP000060699">
    <property type="component" value="Chromosome"/>
</dbReference>
<dbReference type="KEGG" id="rdp:RD2015_2020"/>
<organism evidence="1 2">
    <name type="scientific">Roseateles depolymerans</name>
    <dbReference type="NCBI Taxonomy" id="76731"/>
    <lineage>
        <taxon>Bacteria</taxon>
        <taxon>Pseudomonadati</taxon>
        <taxon>Pseudomonadota</taxon>
        <taxon>Betaproteobacteria</taxon>
        <taxon>Burkholderiales</taxon>
        <taxon>Sphaerotilaceae</taxon>
        <taxon>Roseateles</taxon>
    </lineage>
</organism>
<sequence length="70" mass="7999">MSSLHISADDAQHYEVRFESMFDPGRAMSFPCDHEGHVDLDSLPARARNNYLFARAMVGKDYLPPHVLKH</sequence>
<accession>A0A0U3NDE2</accession>
<protein>
    <submittedName>
        <fullName evidence="1">Uncharacterized protein</fullName>
    </submittedName>
</protein>